<proteinExistence type="predicted"/>
<evidence type="ECO:0000313" key="8">
    <source>
        <dbReference type="RefSeq" id="XP_013778951.1"/>
    </source>
</evidence>
<feature type="transmembrane region" description="Helical" evidence="6">
    <location>
        <begin position="126"/>
        <end position="148"/>
    </location>
</feature>
<reference evidence="8" key="1">
    <citation type="submission" date="2025-08" db="UniProtKB">
        <authorList>
            <consortium name="RefSeq"/>
        </authorList>
    </citation>
    <scope>IDENTIFICATION</scope>
    <source>
        <tissue evidence="8">Muscle</tissue>
    </source>
</reference>
<keyword evidence="3 6" id="KW-1133">Transmembrane helix</keyword>
<evidence type="ECO:0000313" key="7">
    <source>
        <dbReference type="Proteomes" id="UP000694941"/>
    </source>
</evidence>
<evidence type="ECO:0000256" key="2">
    <source>
        <dbReference type="ARBA" id="ARBA00022692"/>
    </source>
</evidence>
<sequence>MEHKYEYSSEAGVHHANYMRNSKAIGVLWGVFTICFAIINIVVFIQPHWIGDTQDSKGTGHFGLWQACHLVQDGQDVACEGRLDDFNTIASPAFRAATVFVGLSVIVILLCICCMLLFFVFHSSTVFHICGWMQVFCTVCMVVGVLTFPAGWDSDVVKEVCGPESDNYDPGQCGVRWAYILAIIGVCDCVVLAALAFVLGTRYVKVVPEQYPPNGSVYRGEMNTAFVPDNQSTTSRKFMNLQPVMLMPQPGDPERFSEFSHRTTRSKASGHRSDYGPVMHNFQL</sequence>
<organism evidence="7 8">
    <name type="scientific">Limulus polyphemus</name>
    <name type="common">Atlantic horseshoe crab</name>
    <dbReference type="NCBI Taxonomy" id="6850"/>
    <lineage>
        <taxon>Eukaryota</taxon>
        <taxon>Metazoa</taxon>
        <taxon>Ecdysozoa</taxon>
        <taxon>Arthropoda</taxon>
        <taxon>Chelicerata</taxon>
        <taxon>Merostomata</taxon>
        <taxon>Xiphosura</taxon>
        <taxon>Limulidae</taxon>
        <taxon>Limulus</taxon>
    </lineage>
</organism>
<evidence type="ECO:0000256" key="4">
    <source>
        <dbReference type="ARBA" id="ARBA00023136"/>
    </source>
</evidence>
<evidence type="ECO:0000256" key="5">
    <source>
        <dbReference type="SAM" id="MobiDB-lite"/>
    </source>
</evidence>
<gene>
    <name evidence="8" type="primary">LOC106463466</name>
</gene>
<dbReference type="Pfam" id="PF10242">
    <property type="entry name" value="L_HMGIC_fpl"/>
    <property type="match status" value="1"/>
</dbReference>
<name>A0ABM1BC06_LIMPO</name>
<keyword evidence="4 6" id="KW-0472">Membrane</keyword>
<evidence type="ECO:0000256" key="6">
    <source>
        <dbReference type="SAM" id="Phobius"/>
    </source>
</evidence>
<dbReference type="GeneID" id="106463466"/>
<dbReference type="PANTHER" id="PTHR12489">
    <property type="entry name" value="LIPOMA HMGIC FUSION PARTNER-LIKE PROTEIN"/>
    <property type="match status" value="1"/>
</dbReference>
<keyword evidence="2 6" id="KW-0812">Transmembrane</keyword>
<dbReference type="Gene3D" id="1.20.140.150">
    <property type="match status" value="1"/>
</dbReference>
<feature type="transmembrane region" description="Helical" evidence="6">
    <location>
        <begin position="24"/>
        <end position="45"/>
    </location>
</feature>
<evidence type="ECO:0000256" key="3">
    <source>
        <dbReference type="ARBA" id="ARBA00022989"/>
    </source>
</evidence>
<protein>
    <submittedName>
        <fullName evidence="8">Lipoma HMGIC fusion partner-like 3 protein</fullName>
    </submittedName>
</protein>
<dbReference type="RefSeq" id="XP_013778951.1">
    <property type="nucleotide sequence ID" value="XM_013923497.2"/>
</dbReference>
<feature type="transmembrane region" description="Helical" evidence="6">
    <location>
        <begin position="177"/>
        <end position="199"/>
    </location>
</feature>
<accession>A0ABM1BC06</accession>
<keyword evidence="7" id="KW-1185">Reference proteome</keyword>
<dbReference type="InterPro" id="IPR019372">
    <property type="entry name" value="LHFPL"/>
</dbReference>
<dbReference type="PANTHER" id="PTHR12489:SF1">
    <property type="entry name" value="LP10272P"/>
    <property type="match status" value="1"/>
</dbReference>
<evidence type="ECO:0000256" key="1">
    <source>
        <dbReference type="ARBA" id="ARBA00004141"/>
    </source>
</evidence>
<feature type="transmembrane region" description="Helical" evidence="6">
    <location>
        <begin position="93"/>
        <end position="119"/>
    </location>
</feature>
<dbReference type="Proteomes" id="UP000694941">
    <property type="component" value="Unplaced"/>
</dbReference>
<comment type="subcellular location">
    <subcellularLocation>
        <location evidence="1">Membrane</location>
        <topology evidence="1">Multi-pass membrane protein</topology>
    </subcellularLocation>
</comment>
<feature type="region of interest" description="Disordered" evidence="5">
    <location>
        <begin position="255"/>
        <end position="284"/>
    </location>
</feature>